<protein>
    <submittedName>
        <fullName evidence="1">Uncharacterized protein</fullName>
    </submittedName>
</protein>
<reference evidence="1" key="1">
    <citation type="submission" date="2021-10" db="EMBL/GenBank/DDBJ databases">
        <title>Tropical sea cucumber genome reveals ecological adaptation and Cuvierian tubules defense mechanism.</title>
        <authorList>
            <person name="Chen T."/>
        </authorList>
    </citation>
    <scope>NUCLEOTIDE SEQUENCE</scope>
    <source>
        <strain evidence="1">Nanhai2018</strain>
        <tissue evidence="1">Muscle</tissue>
    </source>
</reference>
<name>A0A9Q1CCM6_HOLLE</name>
<organism evidence="1 2">
    <name type="scientific">Holothuria leucospilota</name>
    <name type="common">Black long sea cucumber</name>
    <name type="synonym">Mertensiothuria leucospilota</name>
    <dbReference type="NCBI Taxonomy" id="206669"/>
    <lineage>
        <taxon>Eukaryota</taxon>
        <taxon>Metazoa</taxon>
        <taxon>Echinodermata</taxon>
        <taxon>Eleutherozoa</taxon>
        <taxon>Echinozoa</taxon>
        <taxon>Holothuroidea</taxon>
        <taxon>Aspidochirotacea</taxon>
        <taxon>Aspidochirotida</taxon>
        <taxon>Holothuriidae</taxon>
        <taxon>Holothuria</taxon>
    </lineage>
</organism>
<evidence type="ECO:0000313" key="1">
    <source>
        <dbReference type="EMBL" id="KAJ8042263.1"/>
    </source>
</evidence>
<evidence type="ECO:0000313" key="2">
    <source>
        <dbReference type="Proteomes" id="UP001152320"/>
    </source>
</evidence>
<proteinExistence type="predicted"/>
<dbReference type="AlphaFoldDB" id="A0A9Q1CCM6"/>
<comment type="caution">
    <text evidence="1">The sequence shown here is derived from an EMBL/GenBank/DDBJ whole genome shotgun (WGS) entry which is preliminary data.</text>
</comment>
<dbReference type="Proteomes" id="UP001152320">
    <property type="component" value="Chromosome 5"/>
</dbReference>
<sequence>MVCPYCLWERLPATPADLARCVLAELPQQVEEYFRMKGVHPPVLHRSRQTPRVLPCMFIFETEKIIVTKGGAGLVDSALSVIVNPQRIQ</sequence>
<gene>
    <name evidence="1" type="ORF">HOLleu_13274</name>
</gene>
<keyword evidence="2" id="KW-1185">Reference proteome</keyword>
<accession>A0A9Q1CCM6</accession>
<dbReference type="EMBL" id="JAIZAY010000005">
    <property type="protein sequence ID" value="KAJ8042263.1"/>
    <property type="molecule type" value="Genomic_DNA"/>
</dbReference>